<name>A0A0B0ESK1_9BACT</name>
<dbReference type="InterPro" id="IPR004843">
    <property type="entry name" value="Calcineurin-like_PHP"/>
</dbReference>
<dbReference type="EMBL" id="JRYO01000043">
    <property type="protein sequence ID" value="KHE93655.1"/>
    <property type="molecule type" value="Genomic_DNA"/>
</dbReference>
<keyword evidence="1" id="KW-0472">Membrane</keyword>
<dbReference type="Gene3D" id="3.60.21.10">
    <property type="match status" value="1"/>
</dbReference>
<feature type="transmembrane region" description="Helical" evidence="1">
    <location>
        <begin position="408"/>
        <end position="428"/>
    </location>
</feature>
<dbReference type="AlphaFoldDB" id="A0A0B0ESK1"/>
<dbReference type="InterPro" id="IPR029052">
    <property type="entry name" value="Metallo-depent_PP-like"/>
</dbReference>
<dbReference type="GO" id="GO:0016787">
    <property type="term" value="F:hydrolase activity"/>
    <property type="evidence" value="ECO:0007669"/>
    <property type="project" value="InterPro"/>
</dbReference>
<keyword evidence="1" id="KW-1133">Transmembrane helix</keyword>
<reference evidence="3 4" key="1">
    <citation type="submission" date="2014-10" db="EMBL/GenBank/DDBJ databases">
        <title>Draft genome of anammox bacterium scalindua brodae, obtained using differential coverage binning of sequence data from two enrichment reactors.</title>
        <authorList>
            <person name="Speth D.R."/>
            <person name="Russ L."/>
            <person name="Kartal B."/>
            <person name="Op den Camp H.J."/>
            <person name="Dutilh B.E."/>
            <person name="Jetten M.S."/>
        </authorList>
    </citation>
    <scope>NUCLEOTIDE SEQUENCE [LARGE SCALE GENOMIC DNA]</scope>
    <source>
        <strain evidence="3">RU1</strain>
    </source>
</reference>
<evidence type="ECO:0000313" key="3">
    <source>
        <dbReference type="EMBL" id="KHE93655.1"/>
    </source>
</evidence>
<protein>
    <recommendedName>
        <fullName evidence="2">Calcineurin-like phosphoesterase domain-containing protein</fullName>
    </recommendedName>
</protein>
<comment type="caution">
    <text evidence="3">The sequence shown here is derived from an EMBL/GenBank/DDBJ whole genome shotgun (WGS) entry which is preliminary data.</text>
</comment>
<dbReference type="Pfam" id="PF00149">
    <property type="entry name" value="Metallophos"/>
    <property type="match status" value="1"/>
</dbReference>
<dbReference type="SUPFAM" id="SSF56300">
    <property type="entry name" value="Metallo-dependent phosphatases"/>
    <property type="match status" value="1"/>
</dbReference>
<dbReference type="Proteomes" id="UP000030652">
    <property type="component" value="Unassembled WGS sequence"/>
</dbReference>
<proteinExistence type="predicted"/>
<evidence type="ECO:0000313" key="4">
    <source>
        <dbReference type="Proteomes" id="UP000030652"/>
    </source>
</evidence>
<gene>
    <name evidence="3" type="ORF">SCABRO_00584</name>
</gene>
<evidence type="ECO:0000256" key="1">
    <source>
        <dbReference type="SAM" id="Phobius"/>
    </source>
</evidence>
<accession>A0A0B0ESK1</accession>
<organism evidence="3 4">
    <name type="scientific">Candidatus Scalindua brodae</name>
    <dbReference type="NCBI Taxonomy" id="237368"/>
    <lineage>
        <taxon>Bacteria</taxon>
        <taxon>Pseudomonadati</taxon>
        <taxon>Planctomycetota</taxon>
        <taxon>Candidatus Brocadiia</taxon>
        <taxon>Candidatus Brocadiales</taxon>
        <taxon>Candidatus Scalinduaceae</taxon>
        <taxon>Candidatus Scalindua</taxon>
    </lineage>
</organism>
<evidence type="ECO:0000259" key="2">
    <source>
        <dbReference type="Pfam" id="PF00149"/>
    </source>
</evidence>
<feature type="domain" description="Calcineurin-like phosphoesterase" evidence="2">
    <location>
        <begin position="176"/>
        <end position="314"/>
    </location>
</feature>
<sequence>MSETAEYPLIISPNLGCPHIISTDELTQGNTFTLIIAGRYGELTTPLKDGFKGTLFIRASGSSGKTSKEIQLSIKGELEEIAEWNKLSDINDIEDTRDLINSEYHYNVLGENTRYWRARVCLDANITGEPDSLLQEKGGRNLPCLYDLVYKDKSRGCVRVNYHSIQFVKNTVSDCKFIQITDPHIATRNDVILDEVLKVKSKRSRDDIIDGYINFNGNLRHFIKHANNMADNGELHFVVITGDLVDFAFHGWEDESNPDENNWKTFINIITGAGNENERDNIGLKVAVFTSTGNHDWRLHPYDPNLTKYNRESFGLHEDELKHYKYKSFDSSEYPDDRRAKLAKMVKDKALDKLNLDAFTDKWTLKFAKTFYSSIVTRVLQFLPASLGVAAVGTGARAATIGKVWDSILPIIFFAVFALVIWGVKWVIEWKTAKVVDMIIDNPIHAEASALHYYLKHVNPYFDYAFQYGKHSFIVMDTGADIFIGQLLDGKQIEHIKKNEHKGQYHWRLTGYKGV</sequence>
<keyword evidence="1" id="KW-0812">Transmembrane</keyword>